<gene>
    <name evidence="2" type="primary">bshC</name>
    <name evidence="5" type="ORF">AWM68_05180</name>
</gene>
<dbReference type="Pfam" id="PF10079">
    <property type="entry name" value="Rossmann-like_BshC"/>
    <property type="match status" value="1"/>
</dbReference>
<sequence>MRLEEMQLHTSPFLERYSNGDSDVVRFFDYKAPQDKREWTKRQQELKRYSFPRQELTQYLSFYNEKIGSSPKTSDHIQKLNSPETLAVVGGQQAGLLTGPLLVIYKCISTIQLAKQAQKELNVPVVPIFWIAGEDHDMDEINHVMVPMNNTAKKISLKAASSVKSSASLWNWNKEDVKPWLKEVFRAFGETAFTSDLFAETERILEKSDSIVTFFAKLLSKWFREEGLILLDSGDPEFKKLQSRALQDMIIKNSEIDAAFISQTNELNKSGYRDPIEVQKNNAHLFYTQDNERILLYRSENGFTSKENDFSITETELLEEAVQFPERFSNNVVTRPLMQEFMLPVLSFIAGPGEISYWAVLGKVFHQFNRKMPILTPRLSFTLVTDHIQKLMKSKELTVKQVIEKGTDDFKREWFSQNRPIETNESIETVKAEITAAYGKLLKLAEEIDKKLLPVADHNLKRIHSEIDYIEHKMEQRVRKKVKEPLAEFDEIMLQLKPTGIFQERIWNIYQFYNELGPDLVKQLIQYPYEFNGKHKILFL</sequence>
<feature type="domain" description="Bacillithiol biosynthesis BshC C-terminal coiled-coil" evidence="4">
    <location>
        <begin position="381"/>
        <end position="540"/>
    </location>
</feature>
<dbReference type="InterPro" id="IPR011199">
    <property type="entry name" value="Bacillithiol_biosynth_BshC"/>
</dbReference>
<dbReference type="InterPro" id="IPR055399">
    <property type="entry name" value="CC_BshC"/>
</dbReference>
<evidence type="ECO:0000256" key="1">
    <source>
        <dbReference type="ARBA" id="ARBA00022598"/>
    </source>
</evidence>
<dbReference type="OrthoDB" id="9765151at2"/>
<dbReference type="AlphaFoldDB" id="A0A163QUH1"/>
<organism evidence="5 6">
    <name type="scientific">Fictibacillus phosphorivorans</name>
    <dbReference type="NCBI Taxonomy" id="1221500"/>
    <lineage>
        <taxon>Bacteria</taxon>
        <taxon>Bacillati</taxon>
        <taxon>Bacillota</taxon>
        <taxon>Bacilli</taxon>
        <taxon>Bacillales</taxon>
        <taxon>Fictibacillaceae</taxon>
        <taxon>Fictibacillus</taxon>
    </lineage>
</organism>
<dbReference type="NCBIfam" id="TIGR03998">
    <property type="entry name" value="thiol_BshC"/>
    <property type="match status" value="1"/>
</dbReference>
<name>A0A163QUH1_9BACL</name>
<dbReference type="EC" id="6.-.-.-" evidence="2"/>
<dbReference type="PIRSF" id="PIRSF012535">
    <property type="entry name" value="UCP012535"/>
    <property type="match status" value="1"/>
</dbReference>
<dbReference type="HAMAP" id="MF_01867">
    <property type="entry name" value="BshC"/>
    <property type="match status" value="1"/>
</dbReference>
<dbReference type="InterPro" id="IPR055398">
    <property type="entry name" value="Rossmann-like_BshC"/>
</dbReference>
<proteinExistence type="inferred from homology"/>
<evidence type="ECO:0000259" key="4">
    <source>
        <dbReference type="Pfam" id="PF24850"/>
    </source>
</evidence>
<evidence type="ECO:0000313" key="5">
    <source>
        <dbReference type="EMBL" id="KZE65774.1"/>
    </source>
</evidence>
<accession>A0A163QUH1</accession>
<dbReference type="Proteomes" id="UP000076567">
    <property type="component" value="Unassembled WGS sequence"/>
</dbReference>
<comment type="caution">
    <text evidence="5">The sequence shown here is derived from an EMBL/GenBank/DDBJ whole genome shotgun (WGS) entry which is preliminary data.</text>
</comment>
<comment type="similarity">
    <text evidence="2">Belongs to the BshC family.</text>
</comment>
<dbReference type="GO" id="GO:0016874">
    <property type="term" value="F:ligase activity"/>
    <property type="evidence" value="ECO:0007669"/>
    <property type="project" value="UniProtKB-UniRule"/>
</dbReference>
<protein>
    <recommendedName>
        <fullName evidence="2">Putative cysteine ligase BshC</fullName>
        <ecNumber evidence="2">6.-.-.-</ecNumber>
    </recommendedName>
</protein>
<evidence type="ECO:0000256" key="2">
    <source>
        <dbReference type="HAMAP-Rule" id="MF_01867"/>
    </source>
</evidence>
<dbReference type="EMBL" id="LRFC01000023">
    <property type="protein sequence ID" value="KZE65774.1"/>
    <property type="molecule type" value="Genomic_DNA"/>
</dbReference>
<reference evidence="6" key="1">
    <citation type="submission" date="2016-01" db="EMBL/GenBank/DDBJ databases">
        <title>Draft genome of Chromobacterium sp. F49.</title>
        <authorList>
            <person name="Hong K.W."/>
        </authorList>
    </citation>
    <scope>NUCLEOTIDE SEQUENCE [LARGE SCALE GENOMIC DNA]</scope>
    <source>
        <strain evidence="6">P7IIIA</strain>
    </source>
</reference>
<comment type="function">
    <text evidence="2">Involved in bacillithiol (BSH) biosynthesis. May catalyze the last step of the pathway, the addition of cysteine to glucosamine malate (GlcN-Mal) to generate BSH.</text>
</comment>
<keyword evidence="1 2" id="KW-0436">Ligase</keyword>
<evidence type="ECO:0000259" key="3">
    <source>
        <dbReference type="Pfam" id="PF10079"/>
    </source>
</evidence>
<feature type="domain" description="Bacillithiol biosynthesis BshC N-terminal Rossmann-like" evidence="3">
    <location>
        <begin position="1"/>
        <end position="379"/>
    </location>
</feature>
<evidence type="ECO:0000313" key="6">
    <source>
        <dbReference type="Proteomes" id="UP000076567"/>
    </source>
</evidence>
<keyword evidence="6" id="KW-1185">Reference proteome</keyword>
<dbReference type="RefSeq" id="WP_066240513.1">
    <property type="nucleotide sequence ID" value="NZ_LRFC01000023.1"/>
</dbReference>
<dbReference type="Pfam" id="PF24850">
    <property type="entry name" value="CC_BshC"/>
    <property type="match status" value="1"/>
</dbReference>